<proteinExistence type="predicted"/>
<keyword evidence="1" id="KW-0175">Coiled coil</keyword>
<name>A0AAV8CFJ7_9POAL</name>
<comment type="caution">
    <text evidence="3">The sequence shown here is derived from an EMBL/GenBank/DDBJ whole genome shotgun (WGS) entry which is preliminary data.</text>
</comment>
<protein>
    <submittedName>
        <fullName evidence="3">Centrosomal protein of 135 kDa-like protein</fullName>
    </submittedName>
</protein>
<feature type="compositionally biased region" description="Basic and acidic residues" evidence="2">
    <location>
        <begin position="648"/>
        <end position="663"/>
    </location>
</feature>
<evidence type="ECO:0000256" key="1">
    <source>
        <dbReference type="SAM" id="Coils"/>
    </source>
</evidence>
<evidence type="ECO:0000313" key="3">
    <source>
        <dbReference type="EMBL" id="KAJ4753991.1"/>
    </source>
</evidence>
<evidence type="ECO:0000313" key="5">
    <source>
        <dbReference type="Proteomes" id="UP001140206"/>
    </source>
</evidence>
<dbReference type="Proteomes" id="UP001140206">
    <property type="component" value="Chromosome 5"/>
</dbReference>
<sequence length="714" mass="80960">MSANYFLIGQAHSSAGLPFPPLLSLPFPSLLQGSNNLLISSLSLSFLRSNSNPQFDHFGTDSHSFDRNPTMSWLRNAVHRAVEAGGRNPLTRTVRTYAGTVAHHAGQAVSGGARIIQDRIGLKNYKNFKQTVKRLEDMAVTSRGEERVQLLRRWLVALKELENSSGDEKNAESSDENDTSPKNASPDLYYDYERGGEPMKFREVFLFSQALEGITLSMILEAPSDEEVNLVLEIFGICLSGGREVHEVVMSSIQDLADVFSNYKEEVLAKREELLEFAQVAISGLKLNAEISRIDAEATKLNEEVKGIEVTQLACTESSSKASRRFDLASQEGLKEVIGEVRLCSRMEELLLTKKSINPGDTLKSHFQKIDKLKVLAESLANSSTKAEKRILEHRNQKEEALNFRVAKANEVGVTEKELNAEIARLEEQRDQLEAELQKVKTSLNATLTRLKKTREERDQFDDASNQLLLHLKAKDDELVKSIASCKAEGDTVMKWIHFLEETWKLQSSFVQLKDDQTNEDLERCAEFFVKLVKHHLSSCEELLGPAIERVRTIVDNLKIFTKRSPGELTNGTPKNTNPRKYLEEEYVETEKKIVTAFSVVDRIKELYFAEHGNESRRENPEVKKLFATLEKMRSDFDSIERPELKIEIQKDKISPKSKKDQDSPNSDLLGQDYAKLELEYDRERESTDDIAGWEFDEFDEDPTPTVVSHRNIL</sequence>
<accession>A0AAV8CFJ7</accession>
<organism evidence="3 5">
    <name type="scientific">Rhynchospora pubera</name>
    <dbReference type="NCBI Taxonomy" id="906938"/>
    <lineage>
        <taxon>Eukaryota</taxon>
        <taxon>Viridiplantae</taxon>
        <taxon>Streptophyta</taxon>
        <taxon>Embryophyta</taxon>
        <taxon>Tracheophyta</taxon>
        <taxon>Spermatophyta</taxon>
        <taxon>Magnoliopsida</taxon>
        <taxon>Liliopsida</taxon>
        <taxon>Poales</taxon>
        <taxon>Cyperaceae</taxon>
        <taxon>Cyperoideae</taxon>
        <taxon>Rhynchosporeae</taxon>
        <taxon>Rhynchospora</taxon>
    </lineage>
</organism>
<evidence type="ECO:0000313" key="4">
    <source>
        <dbReference type="EMBL" id="KAJ4816836.1"/>
    </source>
</evidence>
<dbReference type="EMBL" id="JAMFTS010000005">
    <property type="protein sequence ID" value="KAJ4753991.1"/>
    <property type="molecule type" value="Genomic_DNA"/>
</dbReference>
<evidence type="ECO:0000256" key="2">
    <source>
        <dbReference type="SAM" id="MobiDB-lite"/>
    </source>
</evidence>
<feature type="region of interest" description="Disordered" evidence="2">
    <location>
        <begin position="648"/>
        <end position="675"/>
    </location>
</feature>
<dbReference type="EMBL" id="JAMFTS010000001">
    <property type="protein sequence ID" value="KAJ4816836.1"/>
    <property type="molecule type" value="Genomic_DNA"/>
</dbReference>
<gene>
    <name evidence="4" type="ORF">LUZ62_029402</name>
    <name evidence="3" type="ORF">LUZ62_088396</name>
</gene>
<reference evidence="3" key="1">
    <citation type="submission" date="2022-08" db="EMBL/GenBank/DDBJ databases">
        <authorList>
            <person name="Marques A."/>
        </authorList>
    </citation>
    <scope>NUCLEOTIDE SEQUENCE</scope>
    <source>
        <strain evidence="3">RhyPub2mFocal</strain>
        <tissue evidence="3">Leaves</tissue>
    </source>
</reference>
<keyword evidence="5" id="KW-1185">Reference proteome</keyword>
<dbReference type="AlphaFoldDB" id="A0AAV8CFJ7"/>
<feature type="region of interest" description="Disordered" evidence="2">
    <location>
        <begin position="692"/>
        <end position="714"/>
    </location>
</feature>
<dbReference type="PANTHER" id="PTHR34121">
    <property type="entry name" value="MYOSIN-11"/>
    <property type="match status" value="1"/>
</dbReference>
<dbReference type="PANTHER" id="PTHR34121:SF2">
    <property type="entry name" value="EXPRESSED PROTEIN"/>
    <property type="match status" value="1"/>
</dbReference>
<feature type="region of interest" description="Disordered" evidence="2">
    <location>
        <begin position="165"/>
        <end position="187"/>
    </location>
</feature>
<feature type="coiled-coil region" evidence="1">
    <location>
        <begin position="409"/>
        <end position="450"/>
    </location>
</feature>
<dbReference type="Proteomes" id="UP001140206">
    <property type="component" value="Chromosome 1"/>
</dbReference>